<name>A0ABU7TNM2_9HYPH</name>
<feature type="region of interest" description="Disordered" evidence="1">
    <location>
        <begin position="1"/>
        <end position="37"/>
    </location>
</feature>
<protein>
    <submittedName>
        <fullName evidence="2">Uncharacterized protein</fullName>
    </submittedName>
</protein>
<keyword evidence="3" id="KW-1185">Reference proteome</keyword>
<comment type="caution">
    <text evidence="2">The sequence shown here is derived from an EMBL/GenBank/DDBJ whole genome shotgun (WGS) entry which is preliminary data.</text>
</comment>
<sequence>MSGVSMFPFPLESTKPTSAVSEVPSDPREEARRRIDRDGFDSAFSGLELEMRCQPQGSAHYEFLQSVNVALFDPSLRSEASGR</sequence>
<gene>
    <name evidence="2" type="ORF">MOTC310_11590</name>
</gene>
<organism evidence="2 3">
    <name type="scientific">Methylobacterium oryzae</name>
    <dbReference type="NCBI Taxonomy" id="334852"/>
    <lineage>
        <taxon>Bacteria</taxon>
        <taxon>Pseudomonadati</taxon>
        <taxon>Pseudomonadota</taxon>
        <taxon>Alphaproteobacteria</taxon>
        <taxon>Hyphomicrobiales</taxon>
        <taxon>Methylobacteriaceae</taxon>
        <taxon>Methylobacterium</taxon>
    </lineage>
</organism>
<proteinExistence type="predicted"/>
<accession>A0ABU7TNM2</accession>
<dbReference type="Proteomes" id="UP001355206">
    <property type="component" value="Unassembled WGS sequence"/>
</dbReference>
<evidence type="ECO:0000313" key="2">
    <source>
        <dbReference type="EMBL" id="MEE7491066.1"/>
    </source>
</evidence>
<dbReference type="EMBL" id="MLCA01000006">
    <property type="protein sequence ID" value="MEE7491066.1"/>
    <property type="molecule type" value="Genomic_DNA"/>
</dbReference>
<evidence type="ECO:0000256" key="1">
    <source>
        <dbReference type="SAM" id="MobiDB-lite"/>
    </source>
</evidence>
<feature type="compositionally biased region" description="Basic and acidic residues" evidence="1">
    <location>
        <begin position="25"/>
        <end position="37"/>
    </location>
</feature>
<reference evidence="2 3" key="1">
    <citation type="journal article" date="2012" name="Genet. Mol. Biol.">
        <title>Analysis of 16S rRNA and mxaF genes revealing insights into Methylobacterium niche-specific plant association.</title>
        <authorList>
            <person name="Dourado M.N."/>
            <person name="Andreote F.D."/>
            <person name="Dini-Andreote F."/>
            <person name="Conti R."/>
            <person name="Araujo J.M."/>
            <person name="Araujo W.L."/>
        </authorList>
    </citation>
    <scope>NUCLEOTIDE SEQUENCE [LARGE SCALE GENOMIC DNA]</scope>
    <source>
        <strain evidence="2 3">TC3-10</strain>
    </source>
</reference>
<evidence type="ECO:0000313" key="3">
    <source>
        <dbReference type="Proteomes" id="UP001355206"/>
    </source>
</evidence>